<accession>A0A833QL31</accession>
<evidence type="ECO:0000313" key="2">
    <source>
        <dbReference type="EMBL" id="KAF3324001.1"/>
    </source>
</evidence>
<organism evidence="2 3">
    <name type="scientific">Carex littledalei</name>
    <dbReference type="NCBI Taxonomy" id="544730"/>
    <lineage>
        <taxon>Eukaryota</taxon>
        <taxon>Viridiplantae</taxon>
        <taxon>Streptophyta</taxon>
        <taxon>Embryophyta</taxon>
        <taxon>Tracheophyta</taxon>
        <taxon>Spermatophyta</taxon>
        <taxon>Magnoliopsida</taxon>
        <taxon>Liliopsida</taxon>
        <taxon>Poales</taxon>
        <taxon>Cyperaceae</taxon>
        <taxon>Cyperoideae</taxon>
        <taxon>Cariceae</taxon>
        <taxon>Carex</taxon>
        <taxon>Carex subgen. Euthyceras</taxon>
    </lineage>
</organism>
<dbReference type="AlphaFoldDB" id="A0A833QL31"/>
<keyword evidence="3" id="KW-1185">Reference proteome</keyword>
<dbReference type="OrthoDB" id="2016230at2759"/>
<proteinExistence type="inferred from homology"/>
<evidence type="ECO:0000256" key="1">
    <source>
        <dbReference type="RuleBase" id="RU363082"/>
    </source>
</evidence>
<dbReference type="Proteomes" id="UP000623129">
    <property type="component" value="Unassembled WGS sequence"/>
</dbReference>
<dbReference type="EMBL" id="SWLB01000022">
    <property type="protein sequence ID" value="KAF3324001.1"/>
    <property type="molecule type" value="Genomic_DNA"/>
</dbReference>
<dbReference type="PANTHER" id="PTHR33558">
    <property type="entry name" value="GLUTAREDOXIN-LIKE PROTEIN C5ORF63 HOMOLOG"/>
    <property type="match status" value="1"/>
</dbReference>
<dbReference type="PANTHER" id="PTHR33558:SF1">
    <property type="entry name" value="GLUTAREDOXIN-LIKE PROTEIN C5ORF63 HOMOLOG"/>
    <property type="match status" value="1"/>
</dbReference>
<dbReference type="Pfam" id="PF05768">
    <property type="entry name" value="Glrx-like"/>
    <property type="match status" value="1"/>
</dbReference>
<keyword evidence="1" id="KW-0249">Electron transport</keyword>
<protein>
    <recommendedName>
        <fullName evidence="1">Glutaredoxin-like protein</fullName>
    </recommendedName>
</protein>
<dbReference type="InterPro" id="IPR008554">
    <property type="entry name" value="Glutaredoxin-like"/>
</dbReference>
<sequence>MINGHTRLDHFLSVFLSPPFDPFTILFLLAIDDSPSEKENLEEEKPASANLVSLFSPATLQLATLPARLTPRRLRIFSSISGGGGEARRQLVLYSKPGCCLCDGLKEKLSVAFSVDGPHSLHSVDLQARALHAPFPLSSHFKFLILYRLIVANNQLEAKSIETGDLFSVDGCQLSLDEIKEEPSFSFCSNPRDLPTVLAI</sequence>
<name>A0A833QL31_9POAL</name>
<dbReference type="InterPro" id="IPR052565">
    <property type="entry name" value="Glutaredoxin-like_YDR286C"/>
</dbReference>
<gene>
    <name evidence="2" type="ORF">FCM35_KLT11468</name>
</gene>
<keyword evidence="1" id="KW-0813">Transport</keyword>
<dbReference type="Gene3D" id="3.40.30.10">
    <property type="entry name" value="Glutaredoxin"/>
    <property type="match status" value="1"/>
</dbReference>
<evidence type="ECO:0000313" key="3">
    <source>
        <dbReference type="Proteomes" id="UP000623129"/>
    </source>
</evidence>
<reference evidence="2" key="1">
    <citation type="submission" date="2020-01" db="EMBL/GenBank/DDBJ databases">
        <title>Genome sequence of Kobresia littledalei, the first chromosome-level genome in the family Cyperaceae.</title>
        <authorList>
            <person name="Qu G."/>
        </authorList>
    </citation>
    <scope>NUCLEOTIDE SEQUENCE</scope>
    <source>
        <strain evidence="2">C.B.Clarke</strain>
        <tissue evidence="2">Leaf</tissue>
    </source>
</reference>
<comment type="caution">
    <text evidence="2">The sequence shown here is derived from an EMBL/GenBank/DDBJ whole genome shotgun (WGS) entry which is preliminary data.</text>
</comment>
<comment type="similarity">
    <text evidence="1">Belongs to the glutaredoxin family.</text>
</comment>